<gene>
    <name evidence="1" type="ORF">BO79DRAFT_244592</name>
</gene>
<dbReference type="Proteomes" id="UP000249748">
    <property type="component" value="Unassembled WGS sequence"/>
</dbReference>
<dbReference type="EMBL" id="KZ824545">
    <property type="protein sequence ID" value="RAK90238.1"/>
    <property type="molecule type" value="Genomic_DNA"/>
</dbReference>
<protein>
    <submittedName>
        <fullName evidence="1">Uncharacterized protein</fullName>
    </submittedName>
</protein>
<organism evidence="1 2">
    <name type="scientific">Aspergillus costaricaensis CBS 115574</name>
    <dbReference type="NCBI Taxonomy" id="1448317"/>
    <lineage>
        <taxon>Eukaryota</taxon>
        <taxon>Fungi</taxon>
        <taxon>Dikarya</taxon>
        <taxon>Ascomycota</taxon>
        <taxon>Pezizomycotina</taxon>
        <taxon>Eurotiomycetes</taxon>
        <taxon>Eurotiomycetidae</taxon>
        <taxon>Eurotiales</taxon>
        <taxon>Aspergillaceae</taxon>
        <taxon>Aspergillus</taxon>
        <taxon>Aspergillus subgen. Circumdati</taxon>
    </lineage>
</organism>
<evidence type="ECO:0000313" key="2">
    <source>
        <dbReference type="Proteomes" id="UP000249748"/>
    </source>
</evidence>
<proteinExistence type="predicted"/>
<sequence>MTASTLHCSIQNIVATPLHAVAESNIALAHVNFDFSLVKVEAPAELQPVGRQLSQARRQSAEDGSFHILARRLGVLFDDVLPEVPLLLEAYGTRASEIAQETSQKLHQPRNIVDGFFGTHLGIDSTTIWASATSGRSVLRIHLLACFLARIWTHQEATGVWKDIVEHRQAMIRRQAQSSEIMDNYLAQLAAAHEIDEALLASWDSSARAWLQIADQAKKKEQIQVQLIVNNRSVAVKDQENSDDQPSPKPNSYDSVMSNFNRALTAMESLIKGEPQRITDAGIMLGLTSWHLYPDLVVLTSSTKEISQKDRLVKEGGIVTIAIAPETGPRADGVYWSLPLASLRYYGTVRRERSTMHDSRISVEQLQALALGASLGSYDNAVSAAKFIGSLWRLFHYIYQLKLHQIAEKPLELPEDLSRYSVVDLIDDRESLRSIMKLLQLMFPLRDGIKLLLSDDSGERQIAMQLLRYGTNYGRSWLGNDASSLSVFLCLTNLQPLLGMIRYSGGRINILRTLCSKYQLKPSKYVIRFRTRHNSWAFSPILHNHPVGVHGGMKRKRDEYETSDADIIECVEVPPGEDWICIATPATSREHAVPTSAPGAFEDIFAELMEDSPQTRESVLFDFVFGDHNLAAVYRRRTIQSPPSNKPLPNTVPLSMVQDLLDRNALMPEKVAEYILDRFGSTQALHENSLLALGRVIDYYKHYLPQATVSMSVIKSPMTSWKWVPSLLHPLDLSASLATQQAREGFIPSSVYLSLLSREHAFAAILQFESGTISLDTPDLEAVFAISSGNSLFIAKQLLYDPTPADRIAPYAVSHAIGNVGKPGIALLVSPPELEIREHTLERWRLVNHHPFDGNPVGGRFDGTSLHLSFTGWDGPVSLDSTSYRTMEAYYLQTTISVNDGGEWVGDVDILKGLTDVQFLAYPSFSRGLCNHDSSFQTAPLKSAGMISIDCWEEILDPPEGVLVLRSTPVTSNDSRNWQWMVRLAAISMASSKGYKCFCLPLDRDICWTCIVGQIGIDGGKQLVVC</sequence>
<keyword evidence="2" id="KW-1185">Reference proteome</keyword>
<name>A0ACD1IIW0_9EURO</name>
<evidence type="ECO:0000313" key="1">
    <source>
        <dbReference type="EMBL" id="RAK90238.1"/>
    </source>
</evidence>
<accession>A0ACD1IIW0</accession>
<reference evidence="1" key="1">
    <citation type="submission" date="2018-02" db="EMBL/GenBank/DDBJ databases">
        <title>The genomes of Aspergillus section Nigri reveals drivers in fungal speciation.</title>
        <authorList>
            <consortium name="DOE Joint Genome Institute"/>
            <person name="Vesth T.C."/>
            <person name="Nybo J."/>
            <person name="Theobald S."/>
            <person name="Brandl J."/>
            <person name="Frisvad J.C."/>
            <person name="Nielsen K.F."/>
            <person name="Lyhne E.K."/>
            <person name="Kogle M.E."/>
            <person name="Kuo A."/>
            <person name="Riley R."/>
            <person name="Clum A."/>
            <person name="Nolan M."/>
            <person name="Lipzen A."/>
            <person name="Salamov A."/>
            <person name="Henrissat B."/>
            <person name="Wiebenga A."/>
            <person name="De vries R.P."/>
            <person name="Grigoriev I.V."/>
            <person name="Mortensen U.H."/>
            <person name="Andersen M.R."/>
            <person name="Baker S.E."/>
        </authorList>
    </citation>
    <scope>NUCLEOTIDE SEQUENCE</scope>
    <source>
        <strain evidence="1">CBS 115574</strain>
    </source>
</reference>